<dbReference type="RefSeq" id="WP_358358866.1">
    <property type="nucleotide sequence ID" value="NZ_JBEZFP010000083.1"/>
</dbReference>
<dbReference type="Pfam" id="PF12706">
    <property type="entry name" value="Lactamase_B_2"/>
    <property type="match status" value="1"/>
</dbReference>
<evidence type="ECO:0000259" key="4">
    <source>
        <dbReference type="Pfam" id="PF12706"/>
    </source>
</evidence>
<dbReference type="InterPro" id="IPR050114">
    <property type="entry name" value="UPF0173_UPF0282_UlaG_hydrolase"/>
</dbReference>
<evidence type="ECO:0000256" key="3">
    <source>
        <dbReference type="SAM" id="SignalP"/>
    </source>
</evidence>
<reference evidence="5 6" key="1">
    <citation type="submission" date="2024-06" db="EMBL/GenBank/DDBJ databases">
        <title>The Natural Products Discovery Center: Release of the First 8490 Sequenced Strains for Exploring Actinobacteria Biosynthetic Diversity.</title>
        <authorList>
            <person name="Kalkreuter E."/>
            <person name="Kautsar S.A."/>
            <person name="Yang D."/>
            <person name="Bader C.D."/>
            <person name="Teijaro C.N."/>
            <person name="Fluegel L."/>
            <person name="Davis C.M."/>
            <person name="Simpson J.R."/>
            <person name="Lauterbach L."/>
            <person name="Steele A.D."/>
            <person name="Gui C."/>
            <person name="Meng S."/>
            <person name="Li G."/>
            <person name="Viehrig K."/>
            <person name="Ye F."/>
            <person name="Su P."/>
            <person name="Kiefer A.F."/>
            <person name="Nichols A."/>
            <person name="Cepeda A.J."/>
            <person name="Yan W."/>
            <person name="Fan B."/>
            <person name="Jiang Y."/>
            <person name="Adhikari A."/>
            <person name="Zheng C.-J."/>
            <person name="Schuster L."/>
            <person name="Cowan T.M."/>
            <person name="Smanski M.J."/>
            <person name="Chevrette M.G."/>
            <person name="De Carvalho L.P.S."/>
            <person name="Shen B."/>
        </authorList>
    </citation>
    <scope>NUCLEOTIDE SEQUENCE [LARGE SCALE GENOMIC DNA]</scope>
    <source>
        <strain evidence="5 6">NPDC048946</strain>
    </source>
</reference>
<keyword evidence="6" id="KW-1185">Reference proteome</keyword>
<dbReference type="InterPro" id="IPR036866">
    <property type="entry name" value="RibonucZ/Hydroxyglut_hydro"/>
</dbReference>
<feature type="signal peptide" evidence="3">
    <location>
        <begin position="1"/>
        <end position="24"/>
    </location>
</feature>
<accession>A0ABV3DNB9</accession>
<dbReference type="Proteomes" id="UP001551482">
    <property type="component" value="Unassembled WGS sequence"/>
</dbReference>
<name>A0ABV3DNB9_9ACTN</name>
<organism evidence="5 6">
    <name type="scientific">Streptodolium elevatio</name>
    <dbReference type="NCBI Taxonomy" id="3157996"/>
    <lineage>
        <taxon>Bacteria</taxon>
        <taxon>Bacillati</taxon>
        <taxon>Actinomycetota</taxon>
        <taxon>Actinomycetes</taxon>
        <taxon>Kitasatosporales</taxon>
        <taxon>Streptomycetaceae</taxon>
        <taxon>Streptodolium</taxon>
    </lineage>
</organism>
<feature type="region of interest" description="Disordered" evidence="2">
    <location>
        <begin position="35"/>
        <end position="68"/>
    </location>
</feature>
<sequence>MSRSTFLRAASTTVAVAASATLLAACGGEANADGDPATTTAGTPSASPTGGSAAASAASATPNSGTPSAAAEAFTVTHIGGPTTILEVAGARFLIDPTFDQPKKYKSGLEKTQPPAFGTDGIGRIDAVLLSHDQHDDNLDDAGRELLKKVPVVLSTPGAHKRLGDHVTGMASWTSTELRTPKGTVKVTAVPALHGPDGVDRGEDGEVTGFVLSGQGVPTTYISGDNASVKVAKEVGDRVKREIGPVDTAVVFAGAARTPAILDNAPLTLTSQNAALVAKDLDPRKVVAVHTDSWNIYSEDMASLVKAFQDQGIAGKLVDMRPDGTPANLA</sequence>
<dbReference type="InterPro" id="IPR001279">
    <property type="entry name" value="Metallo-B-lactamas"/>
</dbReference>
<evidence type="ECO:0000313" key="5">
    <source>
        <dbReference type="EMBL" id="MEU8137246.1"/>
    </source>
</evidence>
<evidence type="ECO:0000313" key="6">
    <source>
        <dbReference type="Proteomes" id="UP001551482"/>
    </source>
</evidence>
<dbReference type="Gene3D" id="3.60.15.10">
    <property type="entry name" value="Ribonuclease Z/Hydroxyacylglutathione hydrolase-like"/>
    <property type="match status" value="1"/>
</dbReference>
<evidence type="ECO:0000256" key="1">
    <source>
        <dbReference type="ARBA" id="ARBA00022801"/>
    </source>
</evidence>
<feature type="domain" description="Metallo-beta-lactamase" evidence="4">
    <location>
        <begin position="92"/>
        <end position="290"/>
    </location>
</feature>
<feature type="chain" id="PRO_5046436356" evidence="3">
    <location>
        <begin position="25"/>
        <end position="330"/>
    </location>
</feature>
<proteinExistence type="predicted"/>
<dbReference type="SUPFAM" id="SSF56281">
    <property type="entry name" value="Metallo-hydrolase/oxidoreductase"/>
    <property type="match status" value="1"/>
</dbReference>
<evidence type="ECO:0000256" key="2">
    <source>
        <dbReference type="SAM" id="MobiDB-lite"/>
    </source>
</evidence>
<protein>
    <submittedName>
        <fullName evidence="5">MBL fold metallo-hydrolase</fullName>
    </submittedName>
</protein>
<dbReference type="PANTHER" id="PTHR43546">
    <property type="entry name" value="UPF0173 METAL-DEPENDENT HYDROLASE MJ1163-RELATED"/>
    <property type="match status" value="1"/>
</dbReference>
<comment type="caution">
    <text evidence="5">The sequence shown here is derived from an EMBL/GenBank/DDBJ whole genome shotgun (WGS) entry which is preliminary data.</text>
</comment>
<keyword evidence="3" id="KW-0732">Signal</keyword>
<gene>
    <name evidence="5" type="ORF">AB0C36_27480</name>
</gene>
<keyword evidence="1" id="KW-0378">Hydrolase</keyword>
<dbReference type="PANTHER" id="PTHR43546:SF9">
    <property type="entry name" value="L-ASCORBATE-6-PHOSPHATE LACTONASE ULAG-RELATED"/>
    <property type="match status" value="1"/>
</dbReference>
<dbReference type="PROSITE" id="PS51257">
    <property type="entry name" value="PROKAR_LIPOPROTEIN"/>
    <property type="match status" value="1"/>
</dbReference>
<dbReference type="EMBL" id="JBEZFP010000083">
    <property type="protein sequence ID" value="MEU8137246.1"/>
    <property type="molecule type" value="Genomic_DNA"/>
</dbReference>